<dbReference type="PANTHER" id="PTHR36180">
    <property type="entry name" value="DNA-BINDING PROTEIN-RELATED-RELATED"/>
    <property type="match status" value="1"/>
</dbReference>
<dbReference type="PANTHER" id="PTHR36180:SF2">
    <property type="entry name" value="BRO FAMILY PROTEIN"/>
    <property type="match status" value="1"/>
</dbReference>
<evidence type="ECO:0000313" key="3">
    <source>
        <dbReference type="EMBL" id="AAZ38243.1"/>
    </source>
</evidence>
<dbReference type="KEGG" id="vg:3974341"/>
<keyword evidence="1" id="KW-0175">Coiled coil</keyword>
<evidence type="ECO:0000259" key="2">
    <source>
        <dbReference type="PROSITE" id="PS51750"/>
    </source>
</evidence>
<reference evidence="4" key="1">
    <citation type="journal article" date="2005" name="J. Invertebr. Pathol.">
        <title>Molecular characterization of Agrotis segetum nucleopolyhedrovirus from Poland.</title>
        <authorList>
            <person name="Jakubowska A."/>
            <person name="van Oers M.M."/>
            <person name="Ziemnicka J."/>
            <person name="Lipa J.J."/>
            <person name="Vlak J.M."/>
        </authorList>
    </citation>
    <scope>NUCLEOTIDE SEQUENCE [LARGE SCALE GENOMIC DNA]</scope>
</reference>
<dbReference type="OrthoDB" id="5316at10239"/>
<organismHost>
    <name type="scientific">Lepidoptera</name>
    <name type="common">moths &amp; butterflies</name>
    <dbReference type="NCBI Taxonomy" id="7088"/>
</organismHost>
<dbReference type="InterPro" id="IPR003497">
    <property type="entry name" value="BRO_N_domain"/>
</dbReference>
<organism evidence="3 4">
    <name type="scientific">Agrotis segetum nuclear polyhedrosis virus</name>
    <name type="common">AsNPV</name>
    <dbReference type="NCBI Taxonomy" id="1962501"/>
    <lineage>
        <taxon>Viruses</taxon>
        <taxon>Viruses incertae sedis</taxon>
        <taxon>Naldaviricetes</taxon>
        <taxon>Lefavirales</taxon>
        <taxon>Baculoviridae</taxon>
        <taxon>Alphabaculovirus</taxon>
        <taxon>Alphabaculovirus agsegetum</taxon>
    </lineage>
</organism>
<reference evidence="3 4" key="2">
    <citation type="journal article" date="2006" name="J. Gen. Virol.">
        <title>Genome sequence of an enhancin gene-rich nucleopolyhedrovirus (NPV) from Agrotis segetum: collinearity with Spodoptera exigua multiple NPV.</title>
        <authorList>
            <person name="Jakubowska A.K."/>
            <person name="Peters S.A."/>
            <person name="Ziemnicka J."/>
            <person name="Vlak J.M."/>
            <person name="van Oers M.M."/>
        </authorList>
    </citation>
    <scope>NUCLEOTIDE SEQUENCE [LARGE SCALE GENOMIC DNA]</scope>
</reference>
<protein>
    <submittedName>
        <fullName evidence="3">BRO-B</fullName>
    </submittedName>
</protein>
<evidence type="ECO:0000256" key="1">
    <source>
        <dbReference type="SAM" id="Coils"/>
    </source>
</evidence>
<dbReference type="EMBL" id="DQ123841">
    <property type="protein sequence ID" value="AAZ38243.1"/>
    <property type="molecule type" value="Genomic_DNA"/>
</dbReference>
<proteinExistence type="predicted"/>
<dbReference type="SMART" id="SM01040">
    <property type="entry name" value="Bro-N"/>
    <property type="match status" value="1"/>
</dbReference>
<accession>Q287J5</accession>
<dbReference type="RefSeq" id="YP_529747.1">
    <property type="nucleotide sequence ID" value="NC_007921.1"/>
</dbReference>
<keyword evidence="4" id="KW-1185">Reference proteome</keyword>
<dbReference type="PROSITE" id="PS51750">
    <property type="entry name" value="BRO_N"/>
    <property type="match status" value="1"/>
</dbReference>
<sequence>MAQVKIGVFKFGEDEFELRYVVDNDMQVLFVGKDIARVLKYENHEQAIRKHVDEKYKCFFEKQGAKNEHLAQFDKNKSIIREVVKQGDPLYLHPQTILITKSGVIQLIMKSKLPYAVELQEWLLEEVIPQVLCTGKYTSAIIDGDDEKQALRLYKDFQAVVQKKDEQLQQLTARIQQMAEQKDQVIHRIMNDLNRMYTGFQSNMAKKDELMSQKDNMMQQKDEQVSKLLDKMVDLSGRVVHYPANDKKLPMICIARSGNTFQAITGQRPYVERQKLKRRLDTNKIVVEAKRPNPTVDWNNAVHEVDIAFPKESVKRTKRTLSFESCKDADEFNDTLHNMLVDTTVKCSNI</sequence>
<dbReference type="Proteomes" id="UP000204644">
    <property type="component" value="Segment"/>
</dbReference>
<evidence type="ECO:0000313" key="4">
    <source>
        <dbReference type="Proteomes" id="UP000204644"/>
    </source>
</evidence>
<dbReference type="Pfam" id="PF02498">
    <property type="entry name" value="Bro-N"/>
    <property type="match status" value="1"/>
</dbReference>
<feature type="domain" description="Bro-N" evidence="2">
    <location>
        <begin position="1"/>
        <end position="135"/>
    </location>
</feature>
<feature type="coiled-coil region" evidence="1">
    <location>
        <begin position="154"/>
        <end position="227"/>
    </location>
</feature>
<name>Q287J5_NPVAS</name>
<dbReference type="GeneID" id="3974341"/>